<evidence type="ECO:0000256" key="1">
    <source>
        <dbReference type="ARBA" id="ARBA00022801"/>
    </source>
</evidence>
<proteinExistence type="predicted"/>
<feature type="signal peptide" evidence="2">
    <location>
        <begin position="1"/>
        <end position="23"/>
    </location>
</feature>
<accession>A0A9Q1RLD0</accession>
<keyword evidence="2" id="KW-0732">Signal</keyword>
<sequence>MRAQLLSLTAILVLSFIAEKCRQLVGEDVGFTKDCRNRNYKFHHLVPVNAVTAEDGGNGTGSNGATASVAYDDDIESASVTGYRLPPHKFRDIVDAPPLPALSFSPLRDKILFLKRRSLPPLSDLARPEEKLAGLRIDGKCNTRSRMSFYTGIAIHQLMEDGSLGPEKEIQDLPEGAKINFVTWVLYRIKKLSMKMDMKTC</sequence>
<keyword evidence="1" id="KW-0378">Hydrolase</keyword>
<evidence type="ECO:0000313" key="3">
    <source>
        <dbReference type="EMBL" id="KAJ8565835.1"/>
    </source>
</evidence>
<dbReference type="PANTHER" id="PTHR42776:SF28">
    <property type="entry name" value="GLUTAMYL ENDOPEPTIDASE, CHLOROPLASTIC-RELATED"/>
    <property type="match status" value="1"/>
</dbReference>
<evidence type="ECO:0000313" key="4">
    <source>
        <dbReference type="Proteomes" id="UP001152561"/>
    </source>
</evidence>
<dbReference type="AlphaFoldDB" id="A0A9Q1RLD0"/>
<reference evidence="4" key="1">
    <citation type="journal article" date="2023" name="Proc. Natl. Acad. Sci. U.S.A.">
        <title>Genomic and structural basis for evolution of tropane alkaloid biosynthesis.</title>
        <authorList>
            <person name="Wanga Y.-J."/>
            <person name="Taina T."/>
            <person name="Yua J.-Y."/>
            <person name="Lia J."/>
            <person name="Xua B."/>
            <person name="Chenc J."/>
            <person name="D'Auriad J.C."/>
            <person name="Huanga J.-P."/>
            <person name="Huanga S.-X."/>
        </authorList>
    </citation>
    <scope>NUCLEOTIDE SEQUENCE [LARGE SCALE GENOMIC DNA]</scope>
    <source>
        <strain evidence="4">cv. KIB-2019</strain>
    </source>
</reference>
<dbReference type="Proteomes" id="UP001152561">
    <property type="component" value="Unassembled WGS sequence"/>
</dbReference>
<keyword evidence="4" id="KW-1185">Reference proteome</keyword>
<dbReference type="OrthoDB" id="1737740at2759"/>
<organism evidence="3 4">
    <name type="scientific">Anisodus acutangulus</name>
    <dbReference type="NCBI Taxonomy" id="402998"/>
    <lineage>
        <taxon>Eukaryota</taxon>
        <taxon>Viridiplantae</taxon>
        <taxon>Streptophyta</taxon>
        <taxon>Embryophyta</taxon>
        <taxon>Tracheophyta</taxon>
        <taxon>Spermatophyta</taxon>
        <taxon>Magnoliopsida</taxon>
        <taxon>eudicotyledons</taxon>
        <taxon>Gunneridae</taxon>
        <taxon>Pentapetalae</taxon>
        <taxon>asterids</taxon>
        <taxon>lamiids</taxon>
        <taxon>Solanales</taxon>
        <taxon>Solanaceae</taxon>
        <taxon>Solanoideae</taxon>
        <taxon>Hyoscyameae</taxon>
        <taxon>Anisodus</taxon>
    </lineage>
</organism>
<dbReference type="GO" id="GO:0004252">
    <property type="term" value="F:serine-type endopeptidase activity"/>
    <property type="evidence" value="ECO:0007669"/>
    <property type="project" value="TreeGrafter"/>
</dbReference>
<dbReference type="PANTHER" id="PTHR42776">
    <property type="entry name" value="SERINE PEPTIDASE S9 FAMILY MEMBER"/>
    <property type="match status" value="1"/>
</dbReference>
<name>A0A9Q1RLD0_9SOLA</name>
<dbReference type="EMBL" id="JAJAGQ010000004">
    <property type="protein sequence ID" value="KAJ8565835.1"/>
    <property type="molecule type" value="Genomic_DNA"/>
</dbReference>
<gene>
    <name evidence="3" type="ORF">K7X08_008411</name>
</gene>
<feature type="chain" id="PRO_5040381493" evidence="2">
    <location>
        <begin position="24"/>
        <end position="201"/>
    </location>
</feature>
<evidence type="ECO:0000256" key="2">
    <source>
        <dbReference type="SAM" id="SignalP"/>
    </source>
</evidence>
<protein>
    <submittedName>
        <fullName evidence="3">Uncharacterized protein</fullName>
    </submittedName>
</protein>
<comment type="caution">
    <text evidence="3">The sequence shown here is derived from an EMBL/GenBank/DDBJ whole genome shotgun (WGS) entry which is preliminary data.</text>
</comment>